<evidence type="ECO:0000256" key="6">
    <source>
        <dbReference type="HAMAP-Rule" id="MF_01974"/>
    </source>
</evidence>
<evidence type="ECO:0000256" key="5">
    <source>
        <dbReference type="ARBA" id="ARBA00022801"/>
    </source>
</evidence>
<dbReference type="PANTHER" id="PTHR43330">
    <property type="entry name" value="METHIONINE AMINOPEPTIDASE"/>
    <property type="match status" value="1"/>
</dbReference>
<gene>
    <name evidence="6 10" type="primary">map</name>
    <name evidence="9" type="ORF">CSW10_01550</name>
    <name evidence="10" type="ORF">NCTC10125_00322</name>
</gene>
<dbReference type="InterPro" id="IPR001714">
    <property type="entry name" value="Pept_M24_MAP"/>
</dbReference>
<keyword evidence="2 6" id="KW-0031">Aminopeptidase</keyword>
<dbReference type="NCBIfam" id="TIGR00500">
    <property type="entry name" value="met_pdase_I"/>
    <property type="match status" value="1"/>
</dbReference>
<keyword evidence="3 6" id="KW-0645">Protease</keyword>
<dbReference type="EC" id="3.4.11.18" evidence="6 7"/>
<dbReference type="EMBL" id="CP024161">
    <property type="protein sequence ID" value="ATP59626.1"/>
    <property type="molecule type" value="Genomic_DNA"/>
</dbReference>
<evidence type="ECO:0000256" key="2">
    <source>
        <dbReference type="ARBA" id="ARBA00022438"/>
    </source>
</evidence>
<proteinExistence type="inferred from homology"/>
<evidence type="ECO:0000256" key="3">
    <source>
        <dbReference type="ARBA" id="ARBA00022670"/>
    </source>
</evidence>
<evidence type="ECO:0000259" key="8">
    <source>
        <dbReference type="Pfam" id="PF00557"/>
    </source>
</evidence>
<feature type="binding site" evidence="6">
    <location>
        <position position="200"/>
    </location>
    <ligand>
        <name>a divalent metal cation</name>
        <dbReference type="ChEBI" id="CHEBI:60240"/>
        <label>2</label>
        <note>catalytic</note>
    </ligand>
</feature>
<keyword evidence="4 6" id="KW-0479">Metal-binding</keyword>
<feature type="binding site" evidence="6">
    <location>
        <position position="231"/>
    </location>
    <ligand>
        <name>a divalent metal cation</name>
        <dbReference type="ChEBI" id="CHEBI:60240"/>
        <label>2</label>
        <note>catalytic</note>
    </ligand>
</feature>
<comment type="cofactor">
    <cofactor evidence="6">
        <name>Co(2+)</name>
        <dbReference type="ChEBI" id="CHEBI:48828"/>
    </cofactor>
    <cofactor evidence="6">
        <name>Zn(2+)</name>
        <dbReference type="ChEBI" id="CHEBI:29105"/>
    </cofactor>
    <cofactor evidence="6">
        <name>Mn(2+)</name>
        <dbReference type="ChEBI" id="CHEBI:29035"/>
    </cofactor>
    <cofactor evidence="6">
        <name>Fe(2+)</name>
        <dbReference type="ChEBI" id="CHEBI:29033"/>
    </cofactor>
    <text evidence="6">Binds 2 divalent metal cations per subunit. Has a high-affinity and a low affinity metal-binding site. The true nature of the physiological cofactor is under debate. The enzyme is active with cobalt, zinc, manganese or divalent iron ions. Most likely, methionine aminopeptidases function as mononuclear Fe(2+)-metalloproteases under physiological conditions, and the catalytically relevant metal-binding site has been assigned to the histidine-containing high-affinity site.</text>
</comment>
<evidence type="ECO:0000256" key="7">
    <source>
        <dbReference type="RuleBase" id="RU003653"/>
    </source>
</evidence>
<reference evidence="10 12" key="2">
    <citation type="submission" date="2019-01" db="EMBL/GenBank/DDBJ databases">
        <authorList>
            <consortium name="Pathogen Informatics"/>
        </authorList>
    </citation>
    <scope>NUCLEOTIDE SEQUENCE [LARGE SCALE GENOMIC DNA]</scope>
    <source>
        <strain evidence="10 12">NCTC10125</strain>
    </source>
</reference>
<name>A0AAJ5NRT7_9BACT</name>
<feature type="binding site" evidence="6">
    <location>
        <position position="174"/>
    </location>
    <ligand>
        <name>substrate</name>
    </ligand>
</feature>
<comment type="subunit">
    <text evidence="6">Monomer.</text>
</comment>
<organism evidence="10 12">
    <name type="scientific">Mesomycoplasma dispar</name>
    <dbReference type="NCBI Taxonomy" id="86660"/>
    <lineage>
        <taxon>Bacteria</taxon>
        <taxon>Bacillati</taxon>
        <taxon>Mycoplasmatota</taxon>
        <taxon>Mycoplasmoidales</taxon>
        <taxon>Metamycoplasmataceae</taxon>
        <taxon>Mesomycoplasma</taxon>
    </lineage>
</organism>
<dbReference type="EMBL" id="LR214971">
    <property type="protein sequence ID" value="VEU61532.1"/>
    <property type="molecule type" value="Genomic_DNA"/>
</dbReference>
<evidence type="ECO:0000256" key="4">
    <source>
        <dbReference type="ARBA" id="ARBA00022723"/>
    </source>
</evidence>
<dbReference type="InterPro" id="IPR036005">
    <property type="entry name" value="Creatinase/aminopeptidase-like"/>
</dbReference>
<dbReference type="Proteomes" id="UP000289629">
    <property type="component" value="Chromosome"/>
</dbReference>
<feature type="binding site" evidence="6">
    <location>
        <position position="94"/>
    </location>
    <ligand>
        <name>a divalent metal cation</name>
        <dbReference type="ChEBI" id="CHEBI:60240"/>
        <label>1</label>
    </ligand>
</feature>
<comment type="similarity">
    <text evidence="6">Belongs to the peptidase M24A family. Methionine aminopeptidase type 1 subfamily.</text>
</comment>
<dbReference type="GO" id="GO:0070006">
    <property type="term" value="F:metalloaminopeptidase activity"/>
    <property type="evidence" value="ECO:0007669"/>
    <property type="project" value="UniProtKB-UniRule"/>
</dbReference>
<dbReference type="GO" id="GO:0005829">
    <property type="term" value="C:cytosol"/>
    <property type="evidence" value="ECO:0007669"/>
    <property type="project" value="TreeGrafter"/>
</dbReference>
<keyword evidence="11" id="KW-1185">Reference proteome</keyword>
<dbReference type="Pfam" id="PF00557">
    <property type="entry name" value="Peptidase_M24"/>
    <property type="match status" value="1"/>
</dbReference>
<dbReference type="InterPro" id="IPR002467">
    <property type="entry name" value="Pept_M24A_MAP1"/>
</dbReference>
<accession>A0AAJ5NRT7</accession>
<feature type="binding site" evidence="6">
    <location>
        <position position="105"/>
    </location>
    <ligand>
        <name>a divalent metal cation</name>
        <dbReference type="ChEBI" id="CHEBI:60240"/>
        <label>2</label>
        <note>catalytic</note>
    </ligand>
</feature>
<dbReference type="GO" id="GO:0004239">
    <property type="term" value="F:initiator methionyl aminopeptidase activity"/>
    <property type="evidence" value="ECO:0007669"/>
    <property type="project" value="UniProtKB-UniRule"/>
</dbReference>
<evidence type="ECO:0000313" key="12">
    <source>
        <dbReference type="Proteomes" id="UP000289629"/>
    </source>
</evidence>
<feature type="binding site" evidence="6">
    <location>
        <position position="231"/>
    </location>
    <ligand>
        <name>a divalent metal cation</name>
        <dbReference type="ChEBI" id="CHEBI:60240"/>
        <label>1</label>
    </ligand>
</feature>
<feature type="binding site" evidence="6">
    <location>
        <position position="77"/>
    </location>
    <ligand>
        <name>substrate</name>
    </ligand>
</feature>
<sequence length="250" mass="27224">MAIIKTDFEISQIKIASKILAEVKAKVYDFVRPGISLKEIDAIAFKEIKAKNAEPAFLNYQGFPATICASVNEILIHGIPSDYVLKQGDIVSIDLGLSYNGFFADSAFTKSLGENAENEKLIKCAKEAFFAGLGAIKPGASTGDIGFAIANVIKSYGFFTPREFSGHGIGRQLHENPNIYNFGTPGKGVKLKDNMVICIEPMILQTSAKIKILNDGWSVIAKDGRKTSHYEQTVLIQNGKGVILTEMDQN</sequence>
<protein>
    <recommendedName>
        <fullName evidence="6 7">Methionine aminopeptidase</fullName>
        <shortName evidence="6">MAP</shortName>
        <shortName evidence="6">MetAP</shortName>
        <ecNumber evidence="6 7">3.4.11.18</ecNumber>
    </recommendedName>
    <alternativeName>
        <fullName evidence="6">Peptidase M</fullName>
    </alternativeName>
</protein>
<dbReference type="PANTHER" id="PTHR43330:SF27">
    <property type="entry name" value="METHIONINE AMINOPEPTIDASE"/>
    <property type="match status" value="1"/>
</dbReference>
<dbReference type="HAMAP" id="MF_01974">
    <property type="entry name" value="MetAP_1"/>
    <property type="match status" value="1"/>
</dbReference>
<feature type="binding site" evidence="6">
    <location>
        <position position="167"/>
    </location>
    <ligand>
        <name>a divalent metal cation</name>
        <dbReference type="ChEBI" id="CHEBI:60240"/>
        <label>2</label>
        <note>catalytic</note>
    </ligand>
</feature>
<dbReference type="GO" id="GO:0006508">
    <property type="term" value="P:proteolysis"/>
    <property type="evidence" value="ECO:0007669"/>
    <property type="project" value="UniProtKB-KW"/>
</dbReference>
<evidence type="ECO:0000313" key="10">
    <source>
        <dbReference type="EMBL" id="VEU61532.1"/>
    </source>
</evidence>
<dbReference type="CDD" id="cd01086">
    <property type="entry name" value="MetAP1"/>
    <property type="match status" value="1"/>
</dbReference>
<dbReference type="InterPro" id="IPR000994">
    <property type="entry name" value="Pept_M24"/>
</dbReference>
<feature type="binding site" evidence="6">
    <location>
        <position position="105"/>
    </location>
    <ligand>
        <name>a divalent metal cation</name>
        <dbReference type="ChEBI" id="CHEBI:60240"/>
        <label>1</label>
    </ligand>
</feature>
<dbReference type="Proteomes" id="UP000224629">
    <property type="component" value="Chromosome"/>
</dbReference>
<evidence type="ECO:0000256" key="1">
    <source>
        <dbReference type="ARBA" id="ARBA00002521"/>
    </source>
</evidence>
<keyword evidence="5 6" id="KW-0378">Hydrolase</keyword>
<comment type="function">
    <text evidence="1 6">Removes the N-terminal methionine from nascent proteins. The N-terminal methionine is often cleaved when the second residue in the primary sequence is small and uncharged (Met-Ala-, Cys, Gly, Pro, Ser, Thr, or Val). Requires deformylation of the N(alpha)-formylated initiator methionine before it can be hydrolyzed.</text>
</comment>
<evidence type="ECO:0000313" key="11">
    <source>
        <dbReference type="Proteomes" id="UP000224629"/>
    </source>
</evidence>
<comment type="catalytic activity">
    <reaction evidence="6 7">
        <text>Release of N-terminal amino acids, preferentially methionine, from peptides and arylamides.</text>
        <dbReference type="EC" id="3.4.11.18"/>
    </reaction>
</comment>
<dbReference type="SUPFAM" id="SSF55920">
    <property type="entry name" value="Creatinase/aminopeptidase"/>
    <property type="match status" value="1"/>
</dbReference>
<evidence type="ECO:0000313" key="9">
    <source>
        <dbReference type="EMBL" id="ATP59626.1"/>
    </source>
</evidence>
<dbReference type="PROSITE" id="PS00680">
    <property type="entry name" value="MAP_1"/>
    <property type="match status" value="1"/>
</dbReference>
<dbReference type="RefSeq" id="WP_044635350.1">
    <property type="nucleotide sequence ID" value="NZ_CP007229.1"/>
</dbReference>
<dbReference type="Gene3D" id="3.90.230.10">
    <property type="entry name" value="Creatinase/methionine aminopeptidase superfamily"/>
    <property type="match status" value="1"/>
</dbReference>
<dbReference type="KEGG" id="mds:MDIS_01645"/>
<dbReference type="GO" id="GO:0046872">
    <property type="term" value="F:metal ion binding"/>
    <property type="evidence" value="ECO:0007669"/>
    <property type="project" value="UniProtKB-UniRule"/>
</dbReference>
<reference evidence="9 11" key="1">
    <citation type="submission" date="2017-10" db="EMBL/GenBank/DDBJ databases">
        <title>Genome-wide analysis of the first isolated strain mycoplasma dispar GS01.</title>
        <authorList>
            <person name="Hao H."/>
            <person name="Chen S."/>
            <person name="Zhao P."/>
            <person name="Chu Y."/>
            <person name="Liu Y."/>
        </authorList>
    </citation>
    <scope>NUCLEOTIDE SEQUENCE [LARGE SCALE GENOMIC DNA]</scope>
    <source>
        <strain evidence="9 11">GS01</strain>
    </source>
</reference>
<dbReference type="PRINTS" id="PR00599">
    <property type="entry name" value="MAPEPTIDASE"/>
</dbReference>
<dbReference type="AlphaFoldDB" id="A0AAJ5NRT7"/>
<feature type="domain" description="Peptidase M24" evidence="8">
    <location>
        <begin position="12"/>
        <end position="237"/>
    </location>
</feature>